<dbReference type="Proteomes" id="UP000248857">
    <property type="component" value="Unassembled WGS sequence"/>
</dbReference>
<name>A0A2W1JCE0_9CYAN</name>
<accession>A0A2W1JCE0</accession>
<dbReference type="CDD" id="cd02440">
    <property type="entry name" value="AdoMet_MTases"/>
    <property type="match status" value="1"/>
</dbReference>
<dbReference type="EMBL" id="PQWO01000015">
    <property type="protein sequence ID" value="PZD71660.1"/>
    <property type="molecule type" value="Genomic_DNA"/>
</dbReference>
<sequence>MINKELWSETKFIQSSEGYSLSMDPKQVAIGSRFIASIQVSVYQELIEKHASGVLLDLGCGDVPLYQMYKNLVTDNICIDWADSLHQKMYLDHAVNLNEGIPLSDSRFDTVLMTDVLEHISNPQLVMREIARVLKPKGKLILTVPFFYWLHETPYDYFRYTEFSLRMFCEENNLNILLLDAYGGALEVILDIMAKQLVGSSILSSLHFRLSKALIKSHMGRRRSDKTSHKFPLGYCLVAEKIASIA</sequence>
<dbReference type="AlphaFoldDB" id="A0A2W1JCE0"/>
<protein>
    <submittedName>
        <fullName evidence="1">Ubiquinone biosynthesis O-methyltransferase</fullName>
        <ecNumber evidence="1">2.1.1.222</ecNumber>
    </submittedName>
</protein>
<keyword evidence="1" id="KW-0830">Ubiquinone</keyword>
<dbReference type="EC" id="2.1.1.222" evidence="1"/>
<dbReference type="InterPro" id="IPR029063">
    <property type="entry name" value="SAM-dependent_MTases_sf"/>
</dbReference>
<keyword evidence="2" id="KW-1185">Reference proteome</keyword>
<gene>
    <name evidence="1" type="primary">ubiG_9</name>
    <name evidence="1" type="ORF">C1752_04993</name>
</gene>
<dbReference type="GO" id="GO:0032259">
    <property type="term" value="P:methylation"/>
    <property type="evidence" value="ECO:0007669"/>
    <property type="project" value="UniProtKB-KW"/>
</dbReference>
<proteinExistence type="predicted"/>
<dbReference type="SUPFAM" id="SSF53335">
    <property type="entry name" value="S-adenosyl-L-methionine-dependent methyltransferases"/>
    <property type="match status" value="1"/>
</dbReference>
<evidence type="ECO:0000313" key="2">
    <source>
        <dbReference type="Proteomes" id="UP000248857"/>
    </source>
</evidence>
<reference evidence="1 2" key="1">
    <citation type="journal article" date="2018" name="Sci. Rep.">
        <title>A novel species of the marine cyanobacterium Acaryochloris with a unique pigment content and lifestyle.</title>
        <authorList>
            <person name="Partensky F."/>
            <person name="Six C."/>
            <person name="Ratin M."/>
            <person name="Garczarek L."/>
            <person name="Vaulot D."/>
            <person name="Probert I."/>
            <person name="Calteau A."/>
            <person name="Gourvil P."/>
            <person name="Marie D."/>
            <person name="Grebert T."/>
            <person name="Bouchier C."/>
            <person name="Le Panse S."/>
            <person name="Gachenot M."/>
            <person name="Rodriguez F."/>
            <person name="Garrido J.L."/>
        </authorList>
    </citation>
    <scope>NUCLEOTIDE SEQUENCE [LARGE SCALE GENOMIC DNA]</scope>
    <source>
        <strain evidence="1 2">RCC1774</strain>
    </source>
</reference>
<dbReference type="GO" id="GO:0102208">
    <property type="term" value="F:2-polyprenyl-6-hydroxyphenol methylase activity"/>
    <property type="evidence" value="ECO:0007669"/>
    <property type="project" value="UniProtKB-EC"/>
</dbReference>
<dbReference type="PANTHER" id="PTHR42912:SF85">
    <property type="entry name" value="METHYLTRANSFERASE TYPE 11"/>
    <property type="match status" value="1"/>
</dbReference>
<keyword evidence="1" id="KW-0808">Transferase</keyword>
<evidence type="ECO:0000313" key="1">
    <source>
        <dbReference type="EMBL" id="PZD71660.1"/>
    </source>
</evidence>
<dbReference type="PANTHER" id="PTHR42912">
    <property type="entry name" value="METHYLTRANSFERASE"/>
    <property type="match status" value="1"/>
</dbReference>
<dbReference type="InterPro" id="IPR050508">
    <property type="entry name" value="Methyltransf_Superfamily"/>
</dbReference>
<comment type="caution">
    <text evidence="1">The sequence shown here is derived from an EMBL/GenBank/DDBJ whole genome shotgun (WGS) entry which is preliminary data.</text>
</comment>
<dbReference type="Pfam" id="PF13489">
    <property type="entry name" value="Methyltransf_23"/>
    <property type="match status" value="1"/>
</dbReference>
<dbReference type="Gene3D" id="3.40.50.150">
    <property type="entry name" value="Vaccinia Virus protein VP39"/>
    <property type="match status" value="1"/>
</dbReference>
<keyword evidence="1" id="KW-0489">Methyltransferase</keyword>
<organism evidence="1 2">
    <name type="scientific">Acaryochloris thomasi RCC1774</name>
    <dbReference type="NCBI Taxonomy" id="1764569"/>
    <lineage>
        <taxon>Bacteria</taxon>
        <taxon>Bacillati</taxon>
        <taxon>Cyanobacteriota</taxon>
        <taxon>Cyanophyceae</taxon>
        <taxon>Acaryochloridales</taxon>
        <taxon>Acaryochloridaceae</taxon>
        <taxon>Acaryochloris</taxon>
        <taxon>Acaryochloris thomasi</taxon>
    </lineage>
</organism>